<organism evidence="1 2">
    <name type="scientific">Collimonas pratensis</name>
    <dbReference type="NCBI Taxonomy" id="279113"/>
    <lineage>
        <taxon>Bacteria</taxon>
        <taxon>Pseudomonadati</taxon>
        <taxon>Pseudomonadota</taxon>
        <taxon>Betaproteobacteria</taxon>
        <taxon>Burkholderiales</taxon>
        <taxon>Oxalobacteraceae</taxon>
        <taxon>Collimonas</taxon>
    </lineage>
</organism>
<accession>A0ABN4M6N9</accession>
<dbReference type="EMBL" id="CP013236">
    <property type="protein sequence ID" value="AMP13454.1"/>
    <property type="molecule type" value="Genomic_DNA"/>
</dbReference>
<gene>
    <name evidence="1" type="ORF">CPter291_1178</name>
</gene>
<sequence>MQPYVAKQMVYSFPRLPCQRLTRMQRLRRYAAIKKVWEIFSSGLLCGFVLAAPSLAVALSWVKD</sequence>
<evidence type="ECO:0000313" key="2">
    <source>
        <dbReference type="Proteomes" id="UP000074914"/>
    </source>
</evidence>
<evidence type="ECO:0000313" key="1">
    <source>
        <dbReference type="EMBL" id="AMP13454.1"/>
    </source>
</evidence>
<name>A0ABN4M6N9_9BURK</name>
<reference evidence="1 2" key="1">
    <citation type="submission" date="2015-11" db="EMBL/GenBank/DDBJ databases">
        <title>Exploring the genomic traits of fungus-feeding bacterial genus Collimonas.</title>
        <authorList>
            <person name="Song C."/>
            <person name="Schmidt R."/>
            <person name="de Jager V."/>
            <person name="Krzyzanowska D."/>
            <person name="Jongedijk E."/>
            <person name="Cankar K."/>
            <person name="Beekwilder J."/>
            <person name="van Veen A."/>
            <person name="de Boer W."/>
            <person name="van Veen J.A."/>
            <person name="Garbeva P."/>
        </authorList>
    </citation>
    <scope>NUCLEOTIDE SEQUENCE [LARGE SCALE GENOMIC DNA]</scope>
    <source>
        <strain evidence="1 2">Ter291</strain>
    </source>
</reference>
<dbReference type="RefSeq" id="WP_062112672.1">
    <property type="nucleotide sequence ID" value="NZ_CP013236.1"/>
</dbReference>
<protein>
    <submittedName>
        <fullName evidence="1">Uncharacterized protein</fullName>
    </submittedName>
</protein>
<dbReference type="Proteomes" id="UP000074914">
    <property type="component" value="Chromosome"/>
</dbReference>
<proteinExistence type="predicted"/>
<keyword evidence="2" id="KW-1185">Reference proteome</keyword>